<dbReference type="SUPFAM" id="SSF51735">
    <property type="entry name" value="NAD(P)-binding Rossmann-fold domains"/>
    <property type="match status" value="1"/>
</dbReference>
<evidence type="ECO:0000313" key="4">
    <source>
        <dbReference type="EMBL" id="MEY2249519.1"/>
    </source>
</evidence>
<protein>
    <submittedName>
        <fullName evidence="4">SDR family NAD(P)-dependent oxidoreductase</fullName>
        <ecNumber evidence="4">1.1.1.-</ecNumber>
    </submittedName>
</protein>
<proteinExistence type="inferred from homology"/>
<dbReference type="PRINTS" id="PR00081">
    <property type="entry name" value="GDHRDH"/>
</dbReference>
<keyword evidence="2 4" id="KW-0560">Oxidoreductase</keyword>
<dbReference type="Proteomes" id="UP001562178">
    <property type="component" value="Unassembled WGS sequence"/>
</dbReference>
<comment type="caution">
    <text evidence="4">The sequence shown here is derived from an EMBL/GenBank/DDBJ whole genome shotgun (WGS) entry which is preliminary data.</text>
</comment>
<accession>A0ABV4AW48</accession>
<dbReference type="Pfam" id="PF13561">
    <property type="entry name" value="adh_short_C2"/>
    <property type="match status" value="1"/>
</dbReference>
<gene>
    <name evidence="4" type="ORF">AB7A72_00750</name>
</gene>
<reference evidence="4 5" key="1">
    <citation type="journal article" date="2016" name="Int. J. Syst. Evol. Microbiol.">
        <title>Description of Comamonas sediminis sp. nov., isolated from lagoon sediments.</title>
        <authorList>
            <person name="Subhash Y."/>
            <person name="Bang J.J."/>
            <person name="You T.H."/>
            <person name="Lee S.S."/>
        </authorList>
    </citation>
    <scope>NUCLEOTIDE SEQUENCE [LARGE SCALE GENOMIC DNA]</scope>
    <source>
        <strain evidence="4 5">JCM 31169</strain>
    </source>
</reference>
<dbReference type="PANTHER" id="PTHR24321">
    <property type="entry name" value="DEHYDROGENASES, SHORT CHAIN"/>
    <property type="match status" value="1"/>
</dbReference>
<dbReference type="EMBL" id="JBGBDC010000001">
    <property type="protein sequence ID" value="MEY2249519.1"/>
    <property type="molecule type" value="Genomic_DNA"/>
</dbReference>
<dbReference type="InterPro" id="IPR002347">
    <property type="entry name" value="SDR_fam"/>
</dbReference>
<dbReference type="PROSITE" id="PS00061">
    <property type="entry name" value="ADH_SHORT"/>
    <property type="match status" value="1"/>
</dbReference>
<dbReference type="GO" id="GO:0016491">
    <property type="term" value="F:oxidoreductase activity"/>
    <property type="evidence" value="ECO:0007669"/>
    <property type="project" value="UniProtKB-KW"/>
</dbReference>
<dbReference type="InterPro" id="IPR020904">
    <property type="entry name" value="Sc_DH/Rdtase_CS"/>
</dbReference>
<evidence type="ECO:0000313" key="5">
    <source>
        <dbReference type="Proteomes" id="UP001562178"/>
    </source>
</evidence>
<name>A0ABV4AW48_9BURK</name>
<evidence type="ECO:0000256" key="1">
    <source>
        <dbReference type="ARBA" id="ARBA00006484"/>
    </source>
</evidence>
<dbReference type="RefSeq" id="WP_369458698.1">
    <property type="nucleotide sequence ID" value="NZ_JBGBDC010000001.1"/>
</dbReference>
<dbReference type="InterPro" id="IPR036291">
    <property type="entry name" value="NAD(P)-bd_dom_sf"/>
</dbReference>
<evidence type="ECO:0000256" key="2">
    <source>
        <dbReference type="ARBA" id="ARBA00023002"/>
    </source>
</evidence>
<sequence length="294" mass="31495">MQTRKAHDMDWLQLDQRICIVTGGAKGLGAGIVQALLACGCRVAVLDHDSDALAQLAATHPDAQRLLPIRADVSSPAAVEAAFQTLQQHWGAGPSVLVNNAAITSAAPLAELDPAVWERQLQINLGGYLRMGQAFHRHSDASLPRAIINIASISAQNAQPLSGGYSMSKAGIRMLTAQMCLEWGPEGIRCNTVSPGLFVTPLSERFYRNPDDRARREQVVPLRRIGQIDELAQAVVFLASPRASYIHGADLVVDGGFSHSLMTHIPRAYGQGEWSAGKAQPGLEQATSPGVSNR</sequence>
<dbReference type="PANTHER" id="PTHR24321:SF8">
    <property type="entry name" value="ESTRADIOL 17-BETA-DEHYDROGENASE 8-RELATED"/>
    <property type="match status" value="1"/>
</dbReference>
<organism evidence="4 5">
    <name type="scientific">Comamonas sediminis</name>
    <dbReference type="NCBI Taxonomy" id="1783360"/>
    <lineage>
        <taxon>Bacteria</taxon>
        <taxon>Pseudomonadati</taxon>
        <taxon>Pseudomonadota</taxon>
        <taxon>Betaproteobacteria</taxon>
        <taxon>Burkholderiales</taxon>
        <taxon>Comamonadaceae</taxon>
        <taxon>Comamonas</taxon>
    </lineage>
</organism>
<keyword evidence="5" id="KW-1185">Reference proteome</keyword>
<feature type="compositionally biased region" description="Polar residues" evidence="3">
    <location>
        <begin position="285"/>
        <end position="294"/>
    </location>
</feature>
<dbReference type="EC" id="1.1.1.-" evidence="4"/>
<evidence type="ECO:0000256" key="3">
    <source>
        <dbReference type="SAM" id="MobiDB-lite"/>
    </source>
</evidence>
<dbReference type="PRINTS" id="PR00080">
    <property type="entry name" value="SDRFAMILY"/>
</dbReference>
<dbReference type="Gene3D" id="3.40.50.720">
    <property type="entry name" value="NAD(P)-binding Rossmann-like Domain"/>
    <property type="match status" value="1"/>
</dbReference>
<comment type="similarity">
    <text evidence="1">Belongs to the short-chain dehydrogenases/reductases (SDR) family.</text>
</comment>
<dbReference type="CDD" id="cd05233">
    <property type="entry name" value="SDR_c"/>
    <property type="match status" value="1"/>
</dbReference>
<feature type="region of interest" description="Disordered" evidence="3">
    <location>
        <begin position="273"/>
        <end position="294"/>
    </location>
</feature>